<feature type="transmembrane region" description="Helical" evidence="8">
    <location>
        <begin position="80"/>
        <end position="100"/>
    </location>
</feature>
<feature type="transmembrane region" description="Helical" evidence="8">
    <location>
        <begin position="310"/>
        <end position="331"/>
    </location>
</feature>
<reference evidence="9 10" key="1">
    <citation type="submission" date="2023-08" db="EMBL/GenBank/DDBJ databases">
        <title>Helicovermis profunda gen. nov., sp. nov., a novel mesophilic, fermentative bacterium within the Bacillota from a deep-sea hydrothermal vent chimney.</title>
        <authorList>
            <person name="Miyazaki U."/>
            <person name="Mizutani D."/>
            <person name="Hashimoto Y."/>
            <person name="Tame A."/>
            <person name="Sawayama S."/>
            <person name="Miyazaki J."/>
            <person name="Takai K."/>
            <person name="Nakagawa S."/>
        </authorList>
    </citation>
    <scope>NUCLEOTIDE SEQUENCE [LARGE SCALE GENOMIC DNA]</scope>
    <source>
        <strain evidence="9 10">S502</strain>
    </source>
</reference>
<feature type="transmembrane region" description="Helical" evidence="8">
    <location>
        <begin position="195"/>
        <end position="217"/>
    </location>
</feature>
<comment type="subcellular location">
    <subcellularLocation>
        <location evidence="1">Cell membrane</location>
        <topology evidence="1">Multi-pass membrane protein</topology>
    </subcellularLocation>
</comment>
<feature type="transmembrane region" description="Helical" evidence="8">
    <location>
        <begin position="238"/>
        <end position="258"/>
    </location>
</feature>
<keyword evidence="4" id="KW-1003">Cell membrane</keyword>
<comment type="similarity">
    <text evidence="2">Belongs to the nucleobase:cation symporter-2 (NCS2) (TC 2.A.40) family.</text>
</comment>
<dbReference type="InterPro" id="IPR006042">
    <property type="entry name" value="Xan_ur_permease"/>
</dbReference>
<evidence type="ECO:0000256" key="8">
    <source>
        <dbReference type="SAM" id="Phobius"/>
    </source>
</evidence>
<evidence type="ECO:0000313" key="10">
    <source>
        <dbReference type="Proteomes" id="UP001321786"/>
    </source>
</evidence>
<feature type="transmembrane region" description="Helical" evidence="8">
    <location>
        <begin position="337"/>
        <end position="365"/>
    </location>
</feature>
<dbReference type="Proteomes" id="UP001321786">
    <property type="component" value="Chromosome"/>
</dbReference>
<dbReference type="KEGG" id="hprf:HLPR_10150"/>
<dbReference type="RefSeq" id="WP_338536991.1">
    <property type="nucleotide sequence ID" value="NZ_AP028654.1"/>
</dbReference>
<dbReference type="InterPro" id="IPR017588">
    <property type="entry name" value="UacT-like"/>
</dbReference>
<dbReference type="AlphaFoldDB" id="A0AAU9EBI7"/>
<evidence type="ECO:0000256" key="7">
    <source>
        <dbReference type="ARBA" id="ARBA00023136"/>
    </source>
</evidence>
<evidence type="ECO:0000256" key="4">
    <source>
        <dbReference type="ARBA" id="ARBA00022475"/>
    </source>
</evidence>
<gene>
    <name evidence="9" type="ORF">HLPR_10150</name>
</gene>
<keyword evidence="7 8" id="KW-0472">Membrane</keyword>
<feature type="transmembrane region" description="Helical" evidence="8">
    <location>
        <begin position="278"/>
        <end position="298"/>
    </location>
</feature>
<keyword evidence="6 8" id="KW-1133">Transmembrane helix</keyword>
<keyword evidence="5 8" id="KW-0812">Transmembrane</keyword>
<feature type="transmembrane region" description="Helical" evidence="8">
    <location>
        <begin position="107"/>
        <end position="126"/>
    </location>
</feature>
<dbReference type="NCBIfam" id="TIGR03173">
    <property type="entry name" value="pbuX"/>
    <property type="match status" value="1"/>
</dbReference>
<evidence type="ECO:0000256" key="6">
    <source>
        <dbReference type="ARBA" id="ARBA00022989"/>
    </source>
</evidence>
<name>A0AAU9EBI7_9FIRM</name>
<dbReference type="PROSITE" id="PS01116">
    <property type="entry name" value="XANTH_URACIL_PERMASE"/>
    <property type="match status" value="1"/>
</dbReference>
<feature type="transmembrane region" description="Helical" evidence="8">
    <location>
        <begin position="55"/>
        <end position="74"/>
    </location>
</feature>
<feature type="transmembrane region" description="Helical" evidence="8">
    <location>
        <begin position="132"/>
        <end position="150"/>
    </location>
</feature>
<protein>
    <submittedName>
        <fullName evidence="9">Nucleobase:cation symporter-2 family protein</fullName>
    </submittedName>
</protein>
<evidence type="ECO:0000256" key="5">
    <source>
        <dbReference type="ARBA" id="ARBA00022692"/>
    </source>
</evidence>
<feature type="transmembrane region" description="Helical" evidence="8">
    <location>
        <begin position="377"/>
        <end position="396"/>
    </location>
</feature>
<keyword evidence="10" id="KW-1185">Reference proteome</keyword>
<sequence length="443" mass="46178">MNEEKNSVYKLEGKPKFSVAFPLGMQHVLAMFVGNIAPIIIICNVLGLPPEQKAFMIQAGMLVSGLVTLIQLYPVSRVGAGLPLVMGTSFAFVSTAIGVGKAYGLPGILGASLIGSIAEIGMGFFLKPLRKFFPPIVTGTVLVAIGLKLIPVGINYFAGGVGAKDFGSPKNLLLGFLVLLIIIVLQQYAKGIMKLASLLVAIIIGYIVAIPMGLVDFSNVAAAGWISFPTPLKYGIEFHFDAILKFAAVYLVVGLETLGNISGITMSGLGREATDDEMSGAVVADGVGSAFAALFSVLPNTGYGQNAGIIALTGVVNKYSVATGAGFLILAGFVPKLGAICAAIPNPVLGGAVLMVFGMITISGIRMIMKTGLDQRNASILAIALSLGLGFSQVPSSLEFMPSVLHQFFGDAVVASGILALIFNIIFPKEKNTIKKEEKSEMA</sequence>
<dbReference type="GO" id="GO:0042907">
    <property type="term" value="F:xanthine transmembrane transporter activity"/>
    <property type="evidence" value="ECO:0007669"/>
    <property type="project" value="TreeGrafter"/>
</dbReference>
<evidence type="ECO:0000256" key="1">
    <source>
        <dbReference type="ARBA" id="ARBA00004651"/>
    </source>
</evidence>
<dbReference type="PANTHER" id="PTHR42810:SF2">
    <property type="entry name" value="PURINE PERMEASE C1399.01C-RELATED"/>
    <property type="match status" value="1"/>
</dbReference>
<dbReference type="NCBIfam" id="NF037981">
    <property type="entry name" value="NCS2_1"/>
    <property type="match status" value="1"/>
</dbReference>
<feature type="transmembrane region" description="Helical" evidence="8">
    <location>
        <begin position="408"/>
        <end position="427"/>
    </location>
</feature>
<dbReference type="PANTHER" id="PTHR42810">
    <property type="entry name" value="PURINE PERMEASE C1399.01C-RELATED"/>
    <property type="match status" value="1"/>
</dbReference>
<feature type="transmembrane region" description="Helical" evidence="8">
    <location>
        <begin position="171"/>
        <end position="189"/>
    </location>
</feature>
<accession>A0AAU9EBI7</accession>
<dbReference type="Pfam" id="PF00860">
    <property type="entry name" value="Xan_ur_permease"/>
    <property type="match status" value="1"/>
</dbReference>
<dbReference type="InterPro" id="IPR006043">
    <property type="entry name" value="NCS2"/>
</dbReference>
<evidence type="ECO:0000256" key="2">
    <source>
        <dbReference type="ARBA" id="ARBA00008821"/>
    </source>
</evidence>
<organism evidence="9 10">
    <name type="scientific">Helicovermis profundi</name>
    <dbReference type="NCBI Taxonomy" id="3065157"/>
    <lineage>
        <taxon>Bacteria</taxon>
        <taxon>Bacillati</taxon>
        <taxon>Bacillota</taxon>
        <taxon>Clostridia</taxon>
        <taxon>Helicovermis</taxon>
    </lineage>
</organism>
<dbReference type="EMBL" id="AP028654">
    <property type="protein sequence ID" value="BEP28684.1"/>
    <property type="molecule type" value="Genomic_DNA"/>
</dbReference>
<keyword evidence="3" id="KW-0813">Transport</keyword>
<dbReference type="NCBIfam" id="TIGR00801">
    <property type="entry name" value="ncs2"/>
    <property type="match status" value="1"/>
</dbReference>
<evidence type="ECO:0000313" key="9">
    <source>
        <dbReference type="EMBL" id="BEP28684.1"/>
    </source>
</evidence>
<feature type="transmembrane region" description="Helical" evidence="8">
    <location>
        <begin position="28"/>
        <end position="48"/>
    </location>
</feature>
<proteinExistence type="inferred from homology"/>
<evidence type="ECO:0000256" key="3">
    <source>
        <dbReference type="ARBA" id="ARBA00022448"/>
    </source>
</evidence>
<dbReference type="GO" id="GO:0005886">
    <property type="term" value="C:plasma membrane"/>
    <property type="evidence" value="ECO:0007669"/>
    <property type="project" value="UniProtKB-SubCell"/>
</dbReference>